<sequence>MAPFEATHPLGDHDLNLAKPFTSNDHRALAQEVGRLIKMRGDSKDVQFQQELLMQMSVRMKTKENKFIRRQSKVLGDREKLFELDPSDARARDVEILKSVLSKLRDENQTLKSGRKHKSSGGSDDDIKTKKRKRADETTPALKTAENGVPTVAEGQKDINMNMGKSAKKSKTKHKILGISSSEAASMEKGSNQNANICLQGSKASEVHTGIVEVEINYGYNDEEKKDKAKKRKKSPKPKVSLVVVTEHEEKDDNFKVHTGQVSEVEKYNFGSAGNVEEEIMAKKEAKNKKRGKGKKKQKKEKQRAAMTAASSDDVASIVEPDALKRAKKEKQTMAGILVNIKPESSALSDPIQFTDNGQSAANQGNKKTWQRNRVTNAETNSRVSHAGQDKTQESGSYDPEAAFATANRALKGPMRIAPPVTPVPSFTATAGRTPLNPWSAYRRTCIEGTEKAKKPQDDQVWVLGTTGSRKKGDLDNSDTKTITMTIGKVDSPTKVDQGSPTPPPKKERKKKARHGTKVKKPVVPFEYRPATAQGKTSVPGVRVSEDLVHLITPYAALLGSVERAESLNKLLAKDQELLKEEKKTWFKTIGLQHDG</sequence>
<gene>
    <name evidence="2" type="ORF">LX32DRAFT_684102</name>
</gene>
<feature type="region of interest" description="Disordered" evidence="1">
    <location>
        <begin position="350"/>
        <end position="398"/>
    </location>
</feature>
<accession>A0AAD9M2S4</accession>
<protein>
    <submittedName>
        <fullName evidence="2">Uncharacterized protein</fullName>
    </submittedName>
</protein>
<organism evidence="2 3">
    <name type="scientific">Colletotrichum zoysiae</name>
    <dbReference type="NCBI Taxonomy" id="1216348"/>
    <lineage>
        <taxon>Eukaryota</taxon>
        <taxon>Fungi</taxon>
        <taxon>Dikarya</taxon>
        <taxon>Ascomycota</taxon>
        <taxon>Pezizomycotina</taxon>
        <taxon>Sordariomycetes</taxon>
        <taxon>Hypocreomycetidae</taxon>
        <taxon>Glomerellales</taxon>
        <taxon>Glomerellaceae</taxon>
        <taxon>Colletotrichum</taxon>
        <taxon>Colletotrichum graminicola species complex</taxon>
    </lineage>
</organism>
<feature type="region of interest" description="Disordered" evidence="1">
    <location>
        <begin position="283"/>
        <end position="313"/>
    </location>
</feature>
<proteinExistence type="predicted"/>
<dbReference type="EMBL" id="MU842901">
    <property type="protein sequence ID" value="KAK2027105.1"/>
    <property type="molecule type" value="Genomic_DNA"/>
</dbReference>
<dbReference type="Proteomes" id="UP001232148">
    <property type="component" value="Unassembled WGS sequence"/>
</dbReference>
<feature type="region of interest" description="Disordered" evidence="1">
    <location>
        <begin position="486"/>
        <end position="518"/>
    </location>
</feature>
<reference evidence="2" key="1">
    <citation type="submission" date="2021-06" db="EMBL/GenBank/DDBJ databases">
        <title>Comparative genomics, transcriptomics and evolutionary studies reveal genomic signatures of adaptation to plant cell wall in hemibiotrophic fungi.</title>
        <authorList>
            <consortium name="DOE Joint Genome Institute"/>
            <person name="Baroncelli R."/>
            <person name="Diaz J.F."/>
            <person name="Benocci T."/>
            <person name="Peng M."/>
            <person name="Battaglia E."/>
            <person name="Haridas S."/>
            <person name="Andreopoulos W."/>
            <person name="Labutti K."/>
            <person name="Pangilinan J."/>
            <person name="Floch G.L."/>
            <person name="Makela M.R."/>
            <person name="Henrissat B."/>
            <person name="Grigoriev I.V."/>
            <person name="Crouch J.A."/>
            <person name="De Vries R.P."/>
            <person name="Sukno S.A."/>
            <person name="Thon M.R."/>
        </authorList>
    </citation>
    <scope>NUCLEOTIDE SEQUENCE</scope>
    <source>
        <strain evidence="2">MAFF235873</strain>
    </source>
</reference>
<comment type="caution">
    <text evidence="2">The sequence shown here is derived from an EMBL/GenBank/DDBJ whole genome shotgun (WGS) entry which is preliminary data.</text>
</comment>
<evidence type="ECO:0000313" key="2">
    <source>
        <dbReference type="EMBL" id="KAK2027105.1"/>
    </source>
</evidence>
<evidence type="ECO:0000313" key="3">
    <source>
        <dbReference type="Proteomes" id="UP001232148"/>
    </source>
</evidence>
<feature type="compositionally biased region" description="Basic residues" evidence="1">
    <location>
        <begin position="507"/>
        <end position="518"/>
    </location>
</feature>
<dbReference type="AlphaFoldDB" id="A0AAD9M2S4"/>
<feature type="region of interest" description="Disordered" evidence="1">
    <location>
        <begin position="108"/>
        <end position="157"/>
    </location>
</feature>
<name>A0AAD9M2S4_9PEZI</name>
<feature type="compositionally biased region" description="Basic residues" evidence="1">
    <location>
        <begin position="286"/>
        <end position="302"/>
    </location>
</feature>
<feature type="compositionally biased region" description="Polar residues" evidence="1">
    <location>
        <begin position="350"/>
        <end position="384"/>
    </location>
</feature>
<keyword evidence="3" id="KW-1185">Reference proteome</keyword>
<evidence type="ECO:0000256" key="1">
    <source>
        <dbReference type="SAM" id="MobiDB-lite"/>
    </source>
</evidence>